<dbReference type="GO" id="GO:0019706">
    <property type="term" value="F:protein-cysteine S-palmitoyltransferase activity"/>
    <property type="evidence" value="ECO:0007669"/>
    <property type="project" value="UniProtKB-EC"/>
</dbReference>
<organism evidence="12 13">
    <name type="scientific">Hanseniaspora valbyensis NRRL Y-1626</name>
    <dbReference type="NCBI Taxonomy" id="766949"/>
    <lineage>
        <taxon>Eukaryota</taxon>
        <taxon>Fungi</taxon>
        <taxon>Dikarya</taxon>
        <taxon>Ascomycota</taxon>
        <taxon>Saccharomycotina</taxon>
        <taxon>Saccharomycetes</taxon>
        <taxon>Saccharomycodales</taxon>
        <taxon>Saccharomycodaceae</taxon>
        <taxon>Hanseniaspora</taxon>
    </lineage>
</organism>
<evidence type="ECO:0000256" key="5">
    <source>
        <dbReference type="ARBA" id="ARBA00023136"/>
    </source>
</evidence>
<dbReference type="GO" id="GO:0005794">
    <property type="term" value="C:Golgi apparatus"/>
    <property type="evidence" value="ECO:0007669"/>
    <property type="project" value="TreeGrafter"/>
</dbReference>
<keyword evidence="8 10" id="KW-0012">Acyltransferase</keyword>
<dbReference type="AlphaFoldDB" id="A0A1B7TAB4"/>
<proteinExistence type="inferred from homology"/>
<keyword evidence="5 10" id="KW-0472">Membrane</keyword>
<accession>A0A1B7TAB4</accession>
<comment type="similarity">
    <text evidence="10">Belongs to the DHHC palmitoyltransferase family.</text>
</comment>
<dbReference type="GO" id="GO:0006612">
    <property type="term" value="P:protein targeting to membrane"/>
    <property type="evidence" value="ECO:0007669"/>
    <property type="project" value="TreeGrafter"/>
</dbReference>
<gene>
    <name evidence="12" type="ORF">HANVADRAFT_26694</name>
</gene>
<dbReference type="OrthoDB" id="9909019at2759"/>
<dbReference type="GO" id="GO:0016020">
    <property type="term" value="C:membrane"/>
    <property type="evidence" value="ECO:0007669"/>
    <property type="project" value="UniProtKB-SubCell"/>
</dbReference>
<dbReference type="PANTHER" id="PTHR22883">
    <property type="entry name" value="ZINC FINGER DHHC DOMAIN CONTAINING PROTEIN"/>
    <property type="match status" value="1"/>
</dbReference>
<dbReference type="EC" id="2.3.1.225" evidence="10"/>
<dbReference type="InterPro" id="IPR039859">
    <property type="entry name" value="PFA4/ZDH16/20/ERF2-like"/>
</dbReference>
<feature type="transmembrane region" description="Helical" evidence="10">
    <location>
        <begin position="97"/>
        <end position="119"/>
    </location>
</feature>
<evidence type="ECO:0000313" key="13">
    <source>
        <dbReference type="Proteomes" id="UP000092321"/>
    </source>
</evidence>
<dbReference type="Proteomes" id="UP000092321">
    <property type="component" value="Unassembled WGS sequence"/>
</dbReference>
<keyword evidence="4 10" id="KW-1133">Transmembrane helix</keyword>
<evidence type="ECO:0000256" key="10">
    <source>
        <dbReference type="RuleBase" id="RU079119"/>
    </source>
</evidence>
<dbReference type="GO" id="GO:0005783">
    <property type="term" value="C:endoplasmic reticulum"/>
    <property type="evidence" value="ECO:0007669"/>
    <property type="project" value="TreeGrafter"/>
</dbReference>
<protein>
    <recommendedName>
        <fullName evidence="10">Palmitoyltransferase</fullName>
        <ecNumber evidence="10">2.3.1.225</ecNumber>
    </recommendedName>
</protein>
<keyword evidence="13" id="KW-1185">Reference proteome</keyword>
<feature type="transmembrane region" description="Helical" evidence="10">
    <location>
        <begin position="54"/>
        <end position="76"/>
    </location>
</feature>
<evidence type="ECO:0000259" key="11">
    <source>
        <dbReference type="Pfam" id="PF01529"/>
    </source>
</evidence>
<evidence type="ECO:0000256" key="9">
    <source>
        <dbReference type="ARBA" id="ARBA00048048"/>
    </source>
</evidence>
<reference evidence="13" key="1">
    <citation type="journal article" date="2016" name="Proc. Natl. Acad. Sci. U.S.A.">
        <title>Comparative genomics of biotechnologically important yeasts.</title>
        <authorList>
            <person name="Riley R."/>
            <person name="Haridas S."/>
            <person name="Wolfe K.H."/>
            <person name="Lopes M.R."/>
            <person name="Hittinger C.T."/>
            <person name="Goeker M."/>
            <person name="Salamov A.A."/>
            <person name="Wisecaver J.H."/>
            <person name="Long T.M."/>
            <person name="Calvey C.H."/>
            <person name="Aerts A.L."/>
            <person name="Barry K.W."/>
            <person name="Choi C."/>
            <person name="Clum A."/>
            <person name="Coughlan A.Y."/>
            <person name="Deshpande S."/>
            <person name="Douglass A.P."/>
            <person name="Hanson S.J."/>
            <person name="Klenk H.-P."/>
            <person name="LaButti K.M."/>
            <person name="Lapidus A."/>
            <person name="Lindquist E.A."/>
            <person name="Lipzen A.M."/>
            <person name="Meier-Kolthoff J.P."/>
            <person name="Ohm R.A."/>
            <person name="Otillar R.P."/>
            <person name="Pangilinan J.L."/>
            <person name="Peng Y."/>
            <person name="Rokas A."/>
            <person name="Rosa C.A."/>
            <person name="Scheuner C."/>
            <person name="Sibirny A.A."/>
            <person name="Slot J.C."/>
            <person name="Stielow J.B."/>
            <person name="Sun H."/>
            <person name="Kurtzman C.P."/>
            <person name="Blackwell M."/>
            <person name="Grigoriev I.V."/>
            <person name="Jeffries T.W."/>
        </authorList>
    </citation>
    <scope>NUCLEOTIDE SEQUENCE [LARGE SCALE GENOMIC DNA]</scope>
    <source>
        <strain evidence="13">NRRL Y-1626</strain>
    </source>
</reference>
<evidence type="ECO:0000256" key="8">
    <source>
        <dbReference type="ARBA" id="ARBA00023315"/>
    </source>
</evidence>
<keyword evidence="6" id="KW-0564">Palmitate</keyword>
<dbReference type="Pfam" id="PF01529">
    <property type="entry name" value="DHHC"/>
    <property type="match status" value="1"/>
</dbReference>
<name>A0A1B7TAB4_9ASCO</name>
<comment type="catalytic activity">
    <reaction evidence="9 10">
        <text>L-cysteinyl-[protein] + hexadecanoyl-CoA = S-hexadecanoyl-L-cysteinyl-[protein] + CoA</text>
        <dbReference type="Rhea" id="RHEA:36683"/>
        <dbReference type="Rhea" id="RHEA-COMP:10131"/>
        <dbReference type="Rhea" id="RHEA-COMP:11032"/>
        <dbReference type="ChEBI" id="CHEBI:29950"/>
        <dbReference type="ChEBI" id="CHEBI:57287"/>
        <dbReference type="ChEBI" id="CHEBI:57379"/>
        <dbReference type="ChEBI" id="CHEBI:74151"/>
        <dbReference type="EC" id="2.3.1.225"/>
    </reaction>
</comment>
<evidence type="ECO:0000256" key="2">
    <source>
        <dbReference type="ARBA" id="ARBA00022679"/>
    </source>
</evidence>
<feature type="transmembrane region" description="Helical" evidence="10">
    <location>
        <begin position="187"/>
        <end position="210"/>
    </location>
</feature>
<feature type="transmembrane region" description="Helical" evidence="10">
    <location>
        <begin position="217"/>
        <end position="236"/>
    </location>
</feature>
<keyword evidence="7" id="KW-0449">Lipoprotein</keyword>
<keyword evidence="2 10" id="KW-0808">Transferase</keyword>
<comment type="subcellular location">
    <subcellularLocation>
        <location evidence="1">Membrane</location>
        <topology evidence="1">Multi-pass membrane protein</topology>
    </subcellularLocation>
</comment>
<feature type="transmembrane region" description="Helical" evidence="10">
    <location>
        <begin position="5"/>
        <end position="23"/>
    </location>
</feature>
<comment type="domain">
    <text evidence="10">The DHHC domain is required for palmitoyltransferase activity.</text>
</comment>
<sequence>MLYYIVLFGVILNCFLLLLSPIYHHKSRVLHWYYTKIFKKITSATNNNNKYICFINWLVPIFYCGLIILLGALYYIKIATEKQFTKTLINISKFENFILIPTLLILNLGLVVICHYKSYKFNKKSIKAYPFDNILYSENTLCRTCNKNKLARSKHCSKCNTCIPGEDHHCIWLNCCISDSNYKYFDWLLLSNLFGLIYASIRSGLIMFSFKFFKKNILTIFILTFCFSLVLTWFIYTQVELIFDGMTSNESDKWFIIHSLINEKIVYKINNKMYILADDDSGSKTRFNSINFYDKRVFIFENITENNLIKSAYEIDNIYDSHSFLKNLKQRWNW</sequence>
<evidence type="ECO:0000256" key="7">
    <source>
        <dbReference type="ARBA" id="ARBA00023288"/>
    </source>
</evidence>
<keyword evidence="3 10" id="KW-0812">Transmembrane</keyword>
<dbReference type="EMBL" id="LXPE01000060">
    <property type="protein sequence ID" value="OBA25635.1"/>
    <property type="molecule type" value="Genomic_DNA"/>
</dbReference>
<evidence type="ECO:0000256" key="3">
    <source>
        <dbReference type="ARBA" id="ARBA00022692"/>
    </source>
</evidence>
<comment type="caution">
    <text evidence="12">The sequence shown here is derived from an EMBL/GenBank/DDBJ whole genome shotgun (WGS) entry which is preliminary data.</text>
</comment>
<evidence type="ECO:0000313" key="12">
    <source>
        <dbReference type="EMBL" id="OBA25635.1"/>
    </source>
</evidence>
<dbReference type="InterPro" id="IPR001594">
    <property type="entry name" value="Palmitoyltrfase_DHHC"/>
</dbReference>
<dbReference type="PROSITE" id="PS50216">
    <property type="entry name" value="DHHC"/>
    <property type="match status" value="1"/>
</dbReference>
<evidence type="ECO:0000256" key="6">
    <source>
        <dbReference type="ARBA" id="ARBA00023139"/>
    </source>
</evidence>
<feature type="domain" description="Palmitoyltransferase DHHC" evidence="11">
    <location>
        <begin position="137"/>
        <end position="253"/>
    </location>
</feature>
<evidence type="ECO:0000256" key="1">
    <source>
        <dbReference type="ARBA" id="ARBA00004141"/>
    </source>
</evidence>
<evidence type="ECO:0000256" key="4">
    <source>
        <dbReference type="ARBA" id="ARBA00022989"/>
    </source>
</evidence>